<dbReference type="EMBL" id="MFKW01000048">
    <property type="protein sequence ID" value="OGG50593.1"/>
    <property type="molecule type" value="Genomic_DNA"/>
</dbReference>
<keyword evidence="1" id="KW-1133">Transmembrane helix</keyword>
<dbReference type="AlphaFoldDB" id="A0A1F6CMZ5"/>
<evidence type="ECO:0000313" key="3">
    <source>
        <dbReference type="Proteomes" id="UP000176445"/>
    </source>
</evidence>
<accession>A0A1F6CMZ5</accession>
<organism evidence="2 3">
    <name type="scientific">Candidatus Kaiserbacteria bacterium RIFCSPHIGHO2_01_FULL_54_36b</name>
    <dbReference type="NCBI Taxonomy" id="1798483"/>
    <lineage>
        <taxon>Bacteria</taxon>
        <taxon>Candidatus Kaiseribacteriota</taxon>
    </lineage>
</organism>
<evidence type="ECO:0000313" key="2">
    <source>
        <dbReference type="EMBL" id="OGG50593.1"/>
    </source>
</evidence>
<protein>
    <submittedName>
        <fullName evidence="2">Uncharacterized protein</fullName>
    </submittedName>
</protein>
<comment type="caution">
    <text evidence="2">The sequence shown here is derived from an EMBL/GenBank/DDBJ whole genome shotgun (WGS) entry which is preliminary data.</text>
</comment>
<keyword evidence="1" id="KW-0812">Transmembrane</keyword>
<sequence length="113" mass="12733">MAEETRHGRLIWVVVFLAIVYIVWFNYHKFVATKNYDFYVEAPCDETLEVCYVRDCEDYCPPNGLATYKVWQLSAADFGRCADDSCDAECTSGEIACEAVPCDAEEADCSGTE</sequence>
<gene>
    <name evidence="2" type="ORF">A2704_02340</name>
</gene>
<keyword evidence="1" id="KW-0472">Membrane</keyword>
<feature type="transmembrane region" description="Helical" evidence="1">
    <location>
        <begin position="9"/>
        <end position="27"/>
    </location>
</feature>
<reference evidence="2 3" key="1">
    <citation type="journal article" date="2016" name="Nat. Commun.">
        <title>Thousands of microbial genomes shed light on interconnected biogeochemical processes in an aquifer system.</title>
        <authorList>
            <person name="Anantharaman K."/>
            <person name="Brown C.T."/>
            <person name="Hug L.A."/>
            <person name="Sharon I."/>
            <person name="Castelle C.J."/>
            <person name="Probst A.J."/>
            <person name="Thomas B.C."/>
            <person name="Singh A."/>
            <person name="Wilkins M.J."/>
            <person name="Karaoz U."/>
            <person name="Brodie E.L."/>
            <person name="Williams K.H."/>
            <person name="Hubbard S.S."/>
            <person name="Banfield J.F."/>
        </authorList>
    </citation>
    <scope>NUCLEOTIDE SEQUENCE [LARGE SCALE GENOMIC DNA]</scope>
</reference>
<proteinExistence type="predicted"/>
<dbReference type="Proteomes" id="UP000176445">
    <property type="component" value="Unassembled WGS sequence"/>
</dbReference>
<name>A0A1F6CMZ5_9BACT</name>
<evidence type="ECO:0000256" key="1">
    <source>
        <dbReference type="SAM" id="Phobius"/>
    </source>
</evidence>